<feature type="domain" description="Acylphosphatase-like" evidence="7">
    <location>
        <begin position="6"/>
        <end position="95"/>
    </location>
</feature>
<accession>A0A7X3MVZ4</accession>
<dbReference type="PROSITE" id="PS00151">
    <property type="entry name" value="ACYLPHOSPHATASE_2"/>
    <property type="match status" value="1"/>
</dbReference>
<dbReference type="OrthoDB" id="5295388at2"/>
<evidence type="ECO:0000256" key="3">
    <source>
        <dbReference type="ARBA" id="ARBA00047645"/>
    </source>
</evidence>
<comment type="caution">
    <text evidence="8">The sequence shown here is derived from an EMBL/GenBank/DDBJ whole genome shotgun (WGS) entry which is preliminary data.</text>
</comment>
<evidence type="ECO:0000256" key="5">
    <source>
        <dbReference type="RuleBase" id="RU000553"/>
    </source>
</evidence>
<keyword evidence="9" id="KW-1185">Reference proteome</keyword>
<dbReference type="InterPro" id="IPR020456">
    <property type="entry name" value="Acylphosphatase"/>
</dbReference>
<gene>
    <name evidence="8" type="ORF">GR328_22260</name>
</gene>
<dbReference type="PANTHER" id="PTHR47268:SF4">
    <property type="entry name" value="ACYLPHOSPHATASE"/>
    <property type="match status" value="1"/>
</dbReference>
<dbReference type="Gene3D" id="3.30.70.100">
    <property type="match status" value="1"/>
</dbReference>
<keyword evidence="4 5" id="KW-0378">Hydrolase</keyword>
<reference evidence="8 9" key="1">
    <citation type="submission" date="2019-12" db="EMBL/GenBank/DDBJ databases">
        <authorList>
            <person name="Yuan C.-G."/>
        </authorList>
    </citation>
    <scope>NUCLEOTIDE SEQUENCE [LARGE SCALE GENOMIC DNA]</scope>
    <source>
        <strain evidence="8 9">KCTC 23863</strain>
    </source>
</reference>
<dbReference type="EC" id="3.6.1.7" evidence="2 4"/>
<feature type="active site" evidence="4">
    <location>
        <position position="39"/>
    </location>
</feature>
<protein>
    <recommendedName>
        <fullName evidence="2 4">Acylphosphatase</fullName>
        <ecNumber evidence="2 4">3.6.1.7</ecNumber>
    </recommendedName>
</protein>
<dbReference type="PRINTS" id="PR00112">
    <property type="entry name" value="ACYLPHPHTASE"/>
</dbReference>
<evidence type="ECO:0000313" key="9">
    <source>
        <dbReference type="Proteomes" id="UP000436483"/>
    </source>
</evidence>
<dbReference type="InterPro" id="IPR017968">
    <property type="entry name" value="Acylphosphatase_CS"/>
</dbReference>
<dbReference type="GO" id="GO:0003998">
    <property type="term" value="F:acylphosphatase activity"/>
    <property type="evidence" value="ECO:0007669"/>
    <property type="project" value="UniProtKB-EC"/>
</dbReference>
<evidence type="ECO:0000256" key="2">
    <source>
        <dbReference type="ARBA" id="ARBA00012150"/>
    </source>
</evidence>
<dbReference type="Pfam" id="PF00708">
    <property type="entry name" value="Acylphosphatase"/>
    <property type="match status" value="1"/>
</dbReference>
<dbReference type="Proteomes" id="UP000436483">
    <property type="component" value="Unassembled WGS sequence"/>
</dbReference>
<feature type="active site" evidence="4">
    <location>
        <position position="21"/>
    </location>
</feature>
<dbReference type="RefSeq" id="WP_160887750.1">
    <property type="nucleotide sequence ID" value="NZ_WURB01000026.1"/>
</dbReference>
<proteinExistence type="inferred from homology"/>
<comment type="similarity">
    <text evidence="1 6">Belongs to the acylphosphatase family.</text>
</comment>
<dbReference type="NCBIfam" id="NF010996">
    <property type="entry name" value="PRK14421.1"/>
    <property type="match status" value="1"/>
</dbReference>
<evidence type="ECO:0000313" key="8">
    <source>
        <dbReference type="EMBL" id="MXQ14130.1"/>
    </source>
</evidence>
<evidence type="ECO:0000256" key="1">
    <source>
        <dbReference type="ARBA" id="ARBA00005614"/>
    </source>
</evidence>
<dbReference type="PROSITE" id="PS51160">
    <property type="entry name" value="ACYLPHOSPHATASE_3"/>
    <property type="match status" value="1"/>
</dbReference>
<evidence type="ECO:0000259" key="7">
    <source>
        <dbReference type="PROSITE" id="PS51160"/>
    </source>
</evidence>
<dbReference type="PROSITE" id="PS00150">
    <property type="entry name" value="ACYLPHOSPHATASE_1"/>
    <property type="match status" value="1"/>
</dbReference>
<dbReference type="InterPro" id="IPR001792">
    <property type="entry name" value="Acylphosphatase-like_dom"/>
</dbReference>
<dbReference type="EMBL" id="WURB01000026">
    <property type="protein sequence ID" value="MXQ14130.1"/>
    <property type="molecule type" value="Genomic_DNA"/>
</dbReference>
<evidence type="ECO:0000256" key="6">
    <source>
        <dbReference type="RuleBase" id="RU004168"/>
    </source>
</evidence>
<dbReference type="PANTHER" id="PTHR47268">
    <property type="entry name" value="ACYLPHOSPHATASE"/>
    <property type="match status" value="1"/>
</dbReference>
<evidence type="ECO:0000256" key="4">
    <source>
        <dbReference type="PROSITE-ProRule" id="PRU00520"/>
    </source>
</evidence>
<comment type="catalytic activity">
    <reaction evidence="3 4 5">
        <text>an acyl phosphate + H2O = a carboxylate + phosphate + H(+)</text>
        <dbReference type="Rhea" id="RHEA:14965"/>
        <dbReference type="ChEBI" id="CHEBI:15377"/>
        <dbReference type="ChEBI" id="CHEBI:15378"/>
        <dbReference type="ChEBI" id="CHEBI:29067"/>
        <dbReference type="ChEBI" id="CHEBI:43474"/>
        <dbReference type="ChEBI" id="CHEBI:59918"/>
        <dbReference type="EC" id="3.6.1.7"/>
    </reaction>
</comment>
<reference evidence="8 9" key="2">
    <citation type="submission" date="2020-01" db="EMBL/GenBank/DDBJ databases">
        <title>Microvirga sp. nov., an arsenate reduction bacterium isolated from Tibet hotspring sediments.</title>
        <authorList>
            <person name="Xian W.-D."/>
            <person name="Li W.-J."/>
        </authorList>
    </citation>
    <scope>NUCLEOTIDE SEQUENCE [LARGE SCALE GENOMIC DNA]</scope>
    <source>
        <strain evidence="8 9">KCTC 23863</strain>
    </source>
</reference>
<dbReference type="AlphaFoldDB" id="A0A7X3MVZ4"/>
<name>A0A7X3MVZ4_9HYPH</name>
<dbReference type="InterPro" id="IPR036046">
    <property type="entry name" value="Acylphosphatase-like_dom_sf"/>
</dbReference>
<sequence length="97" mass="10532">MRSNRIAHVLIRGRVQGVGFRAWIQHQAQLHGLKGWVRNRHDGSVEAVFSGPGEMVEVMLKACHQGPAGSLVQLVEPVEGADHELGGASGFEVRRTA</sequence>
<dbReference type="SUPFAM" id="SSF54975">
    <property type="entry name" value="Acylphosphatase/BLUF domain-like"/>
    <property type="match status" value="1"/>
</dbReference>
<organism evidence="8 9">
    <name type="scientific">Microvirga makkahensis</name>
    <dbReference type="NCBI Taxonomy" id="1128670"/>
    <lineage>
        <taxon>Bacteria</taxon>
        <taxon>Pseudomonadati</taxon>
        <taxon>Pseudomonadota</taxon>
        <taxon>Alphaproteobacteria</taxon>
        <taxon>Hyphomicrobiales</taxon>
        <taxon>Methylobacteriaceae</taxon>
        <taxon>Microvirga</taxon>
    </lineage>
</organism>